<protein>
    <submittedName>
        <fullName evidence="1">Uncharacterized protein</fullName>
    </submittedName>
</protein>
<organism evidence="1 2">
    <name type="scientific">Paenibacillus macquariensis</name>
    <dbReference type="NCBI Taxonomy" id="948756"/>
    <lineage>
        <taxon>Bacteria</taxon>
        <taxon>Bacillati</taxon>
        <taxon>Bacillota</taxon>
        <taxon>Bacilli</taxon>
        <taxon>Bacillales</taxon>
        <taxon>Paenibacillaceae</taxon>
        <taxon>Paenibacillus</taxon>
    </lineage>
</organism>
<sequence>MITGLIDPVISNEQRCLQPNDERRTWAMKRFRKLILARRKNIAYPIQDVLMDECTSMLISVNMLNSNENV</sequence>
<comment type="caution">
    <text evidence="1">The sequence shown here is derived from an EMBL/GenBank/DDBJ whole genome shotgun (WGS) entry which is preliminary data.</text>
</comment>
<dbReference type="EMBL" id="FTNK01000024">
    <property type="protein sequence ID" value="SIR62941.1"/>
    <property type="molecule type" value="Genomic_DNA"/>
</dbReference>
<proteinExistence type="predicted"/>
<gene>
    <name evidence="1" type="ORF">SAMN05421578_12449</name>
</gene>
<reference evidence="1 2" key="1">
    <citation type="submission" date="2017-01" db="EMBL/GenBank/DDBJ databases">
        <authorList>
            <person name="Varghese N."/>
            <person name="Submissions S."/>
        </authorList>
    </citation>
    <scope>NUCLEOTIDE SEQUENCE [LARGE SCALE GENOMIC DNA]</scope>
    <source>
        <strain evidence="1 2">ATCC 23464</strain>
    </source>
</reference>
<evidence type="ECO:0000313" key="2">
    <source>
        <dbReference type="Proteomes" id="UP000186666"/>
    </source>
</evidence>
<evidence type="ECO:0000313" key="1">
    <source>
        <dbReference type="EMBL" id="SIR62941.1"/>
    </source>
</evidence>
<dbReference type="Proteomes" id="UP000186666">
    <property type="component" value="Unassembled WGS sequence"/>
</dbReference>
<accession>A0ABY1KGI6</accession>
<name>A0ABY1KGI6_9BACL</name>
<keyword evidence="2" id="KW-1185">Reference proteome</keyword>